<evidence type="ECO:0000313" key="5">
    <source>
        <dbReference type="EMBL" id="KAG0149458.1"/>
    </source>
</evidence>
<evidence type="ECO:0000256" key="3">
    <source>
        <dbReference type="SAM" id="MobiDB-lite"/>
    </source>
</evidence>
<dbReference type="PROSITE" id="PS50048">
    <property type="entry name" value="ZN2_CY6_FUNGAL_2"/>
    <property type="match status" value="1"/>
</dbReference>
<feature type="region of interest" description="Disordered" evidence="3">
    <location>
        <begin position="192"/>
        <end position="248"/>
    </location>
</feature>
<dbReference type="InterPro" id="IPR001138">
    <property type="entry name" value="Zn2Cys6_DnaBD"/>
</dbReference>
<evidence type="ECO:0000256" key="1">
    <source>
        <dbReference type="ARBA" id="ARBA00022723"/>
    </source>
</evidence>
<feature type="region of interest" description="Disordered" evidence="3">
    <location>
        <begin position="301"/>
        <end position="326"/>
    </location>
</feature>
<dbReference type="GO" id="GO:0006351">
    <property type="term" value="P:DNA-templated transcription"/>
    <property type="evidence" value="ECO:0007669"/>
    <property type="project" value="InterPro"/>
</dbReference>
<dbReference type="GO" id="GO:0000981">
    <property type="term" value="F:DNA-binding transcription factor activity, RNA polymerase II-specific"/>
    <property type="evidence" value="ECO:0007669"/>
    <property type="project" value="InterPro"/>
</dbReference>
<dbReference type="SUPFAM" id="SSF57701">
    <property type="entry name" value="Zn2/Cys6 DNA-binding domain"/>
    <property type="match status" value="1"/>
</dbReference>
<evidence type="ECO:0000313" key="6">
    <source>
        <dbReference type="Proteomes" id="UP000886653"/>
    </source>
</evidence>
<organism evidence="5 6">
    <name type="scientific">Cronartium quercuum f. sp. fusiforme G11</name>
    <dbReference type="NCBI Taxonomy" id="708437"/>
    <lineage>
        <taxon>Eukaryota</taxon>
        <taxon>Fungi</taxon>
        <taxon>Dikarya</taxon>
        <taxon>Basidiomycota</taxon>
        <taxon>Pucciniomycotina</taxon>
        <taxon>Pucciniomycetes</taxon>
        <taxon>Pucciniales</taxon>
        <taxon>Coleosporiaceae</taxon>
        <taxon>Cronartium</taxon>
    </lineage>
</organism>
<dbReference type="PANTHER" id="PTHR46910:SF1">
    <property type="entry name" value="MISCELLANEOUS ZN(II)2CYS6 TRANSCRIPTION FACTOR (EUROFUNG)-RELATED"/>
    <property type="match status" value="1"/>
</dbReference>
<dbReference type="CDD" id="cd00067">
    <property type="entry name" value="GAL4"/>
    <property type="match status" value="1"/>
</dbReference>
<evidence type="ECO:0000259" key="4">
    <source>
        <dbReference type="PROSITE" id="PS50048"/>
    </source>
</evidence>
<dbReference type="Gene3D" id="4.10.240.10">
    <property type="entry name" value="Zn(2)-C6 fungal-type DNA-binding domain"/>
    <property type="match status" value="1"/>
</dbReference>
<dbReference type="AlphaFoldDB" id="A0A9P6NNV1"/>
<dbReference type="GO" id="GO:0003677">
    <property type="term" value="F:DNA binding"/>
    <property type="evidence" value="ECO:0007669"/>
    <property type="project" value="InterPro"/>
</dbReference>
<dbReference type="InterPro" id="IPR050987">
    <property type="entry name" value="AtrR-like"/>
</dbReference>
<dbReference type="InterPro" id="IPR007219">
    <property type="entry name" value="XnlR_reg_dom"/>
</dbReference>
<dbReference type="Proteomes" id="UP000886653">
    <property type="component" value="Unassembled WGS sequence"/>
</dbReference>
<accession>A0A9P6NNV1</accession>
<feature type="compositionally biased region" description="Low complexity" evidence="3">
    <location>
        <begin position="217"/>
        <end position="228"/>
    </location>
</feature>
<feature type="compositionally biased region" description="Polar residues" evidence="3">
    <location>
        <begin position="1"/>
        <end position="12"/>
    </location>
</feature>
<dbReference type="EMBL" id="MU167227">
    <property type="protein sequence ID" value="KAG0149458.1"/>
    <property type="molecule type" value="Genomic_DNA"/>
</dbReference>
<dbReference type="PANTHER" id="PTHR46910">
    <property type="entry name" value="TRANSCRIPTION FACTOR PDR1"/>
    <property type="match status" value="1"/>
</dbReference>
<keyword evidence="6" id="KW-1185">Reference proteome</keyword>
<dbReference type="InterPro" id="IPR036864">
    <property type="entry name" value="Zn2-C6_fun-type_DNA-bd_sf"/>
</dbReference>
<dbReference type="OrthoDB" id="4161332at2759"/>
<evidence type="ECO:0000256" key="2">
    <source>
        <dbReference type="ARBA" id="ARBA00023242"/>
    </source>
</evidence>
<dbReference type="GO" id="GO:0008270">
    <property type="term" value="F:zinc ion binding"/>
    <property type="evidence" value="ECO:0007669"/>
    <property type="project" value="InterPro"/>
</dbReference>
<dbReference type="SMART" id="SM00906">
    <property type="entry name" value="Fungal_trans"/>
    <property type="match status" value="1"/>
</dbReference>
<name>A0A9P6NNV1_9BASI</name>
<proteinExistence type="predicted"/>
<keyword evidence="2" id="KW-0539">Nucleus</keyword>
<feature type="domain" description="Zn(2)-C6 fungal-type" evidence="4">
    <location>
        <begin position="98"/>
        <end position="137"/>
    </location>
</feature>
<dbReference type="Pfam" id="PF00172">
    <property type="entry name" value="Zn_clus"/>
    <property type="match status" value="1"/>
</dbReference>
<feature type="compositionally biased region" description="Polar residues" evidence="3">
    <location>
        <begin position="33"/>
        <end position="42"/>
    </location>
</feature>
<protein>
    <recommendedName>
        <fullName evidence="4">Zn(2)-C6 fungal-type domain-containing protein</fullName>
    </recommendedName>
</protein>
<feature type="region of interest" description="Disordered" evidence="3">
    <location>
        <begin position="1"/>
        <end position="97"/>
    </location>
</feature>
<sequence>MNQFTIYSSDHQWNNRHQKSNGHLEFSFDDQPSHSQQDNAPFTNPIQSTSTSNNTSPSTTLSIPHQIHHSSSSTSTSTSPVPNQPPKRNLKRVKTPRACDSCRGKKIRCELPEQPTPLNTGTTVCSHCRLHQIDCTWFLPITETRFKRRRAELPNTLPPPPPPPPVLQSVSAGIEVPPSLTTNLIGQAVLPRSTSNSAPLNSAGRPLTHHHTPTIGSSVAPSSSLRSVPKPPLTSSPTSSTSDGATRASDHRIYGSTSMSYLIHHAHHIPSDQIAVYDATFKQALERPESGESYVRLLQPADEQDEDDRESPSSQGDEPFLLSTPRPLSNLPSAASPLIPAATAEALLESYFALAGKFFPVLTRDDLATLTADNASPSLLYSVCCVGAMAATTESGVRRRLRKKVYQLYRSHDLLRSSDLSSIVALLLAGYSIEFEGAIVSKMAWTAIGAAIRMAQSLGMHRRSTLEDKPAGFSRLRRRVWSCCIIADRWVSVMFGLPMAIDLADCDLIFPEPAEIGTFDEATAMVELSIILGKIVKLLHSPSGTANVSETDRSGLAMELERWHARLPGPVQNVDHLRFYAVPVRFLLTGPGPELEAESAASIAWVERQPAVLEAYAISLYSFFICCLLQYQAHLRKPTQASLSLLGRALASIEVIENPDCFVRQRVIDVVRALHRSASGVFRSTYKSLDYHPQPLTHLVGMPAASWHDWDSWYRFFSLNPANMPSHLSLPNPSLQLENDQQEKPGQEIVQHGNSNVTPSSFNLLWGELGLGQSRLF</sequence>
<comment type="caution">
    <text evidence="5">The sequence shown here is derived from an EMBL/GenBank/DDBJ whole genome shotgun (WGS) entry which is preliminary data.</text>
</comment>
<dbReference type="Pfam" id="PF04082">
    <property type="entry name" value="Fungal_trans"/>
    <property type="match status" value="1"/>
</dbReference>
<reference evidence="5" key="1">
    <citation type="submission" date="2013-11" db="EMBL/GenBank/DDBJ databases">
        <title>Genome sequence of the fusiform rust pathogen reveals effectors for host alternation and coevolution with pine.</title>
        <authorList>
            <consortium name="DOE Joint Genome Institute"/>
            <person name="Smith K."/>
            <person name="Pendleton A."/>
            <person name="Kubisiak T."/>
            <person name="Anderson C."/>
            <person name="Salamov A."/>
            <person name="Aerts A."/>
            <person name="Riley R."/>
            <person name="Clum A."/>
            <person name="Lindquist E."/>
            <person name="Ence D."/>
            <person name="Campbell M."/>
            <person name="Kronenberg Z."/>
            <person name="Feau N."/>
            <person name="Dhillon B."/>
            <person name="Hamelin R."/>
            <person name="Burleigh J."/>
            <person name="Smith J."/>
            <person name="Yandell M."/>
            <person name="Nelson C."/>
            <person name="Grigoriev I."/>
            <person name="Davis J."/>
        </authorList>
    </citation>
    <scope>NUCLEOTIDE SEQUENCE</scope>
    <source>
        <strain evidence="5">G11</strain>
    </source>
</reference>
<feature type="compositionally biased region" description="Low complexity" evidence="3">
    <location>
        <begin position="43"/>
        <end position="79"/>
    </location>
</feature>
<dbReference type="CDD" id="cd12148">
    <property type="entry name" value="fungal_TF_MHR"/>
    <property type="match status" value="1"/>
</dbReference>
<keyword evidence="1" id="KW-0479">Metal-binding</keyword>
<gene>
    <name evidence="5" type="ORF">CROQUDRAFT_720986</name>
</gene>
<dbReference type="SMART" id="SM00066">
    <property type="entry name" value="GAL4"/>
    <property type="match status" value="1"/>
</dbReference>